<keyword evidence="2" id="KW-1185">Reference proteome</keyword>
<dbReference type="Proteomes" id="UP000016932">
    <property type="component" value="Unassembled WGS sequence"/>
</dbReference>
<protein>
    <submittedName>
        <fullName evidence="1">Uncharacterized protein</fullName>
    </submittedName>
</protein>
<sequence length="195" mass="22281">MKPTPSKSKRRSRIKSISAGWKKATIMTTGTNAYKFTESSSVSNLRTAPIVLLRKTQPPTSLPSQTKPVEICIVTPNQPQRNPCRPHRDEVNFLTFLHRQVWWFVKSCNLSLDVRLCRIFSYETQNVKSCNDIDNLAWFKYIQLSNSLPLASSWKLPYSHGMERFTHDLLFLLNRKSVVCDSLTTHTVGLLPLGS</sequence>
<organism evidence="1 2">
    <name type="scientific">Pseudocercospora fijiensis (strain CIRAD86)</name>
    <name type="common">Black leaf streak disease fungus</name>
    <name type="synonym">Mycosphaerella fijiensis</name>
    <dbReference type="NCBI Taxonomy" id="383855"/>
    <lineage>
        <taxon>Eukaryota</taxon>
        <taxon>Fungi</taxon>
        <taxon>Dikarya</taxon>
        <taxon>Ascomycota</taxon>
        <taxon>Pezizomycotina</taxon>
        <taxon>Dothideomycetes</taxon>
        <taxon>Dothideomycetidae</taxon>
        <taxon>Mycosphaerellales</taxon>
        <taxon>Mycosphaerellaceae</taxon>
        <taxon>Pseudocercospora</taxon>
    </lineage>
</organism>
<dbReference type="AlphaFoldDB" id="M3A6A1"/>
<evidence type="ECO:0000313" key="1">
    <source>
        <dbReference type="EMBL" id="EME80136.1"/>
    </source>
</evidence>
<accession>M3A6A1</accession>
<evidence type="ECO:0000313" key="2">
    <source>
        <dbReference type="Proteomes" id="UP000016932"/>
    </source>
</evidence>
<dbReference type="HOGENOM" id="CLU_1396903_0_0_1"/>
<reference evidence="1 2" key="1">
    <citation type="journal article" date="2012" name="PLoS Pathog.">
        <title>Diverse lifestyles and strategies of plant pathogenesis encoded in the genomes of eighteen Dothideomycetes fungi.</title>
        <authorList>
            <person name="Ohm R.A."/>
            <person name="Feau N."/>
            <person name="Henrissat B."/>
            <person name="Schoch C.L."/>
            <person name="Horwitz B.A."/>
            <person name="Barry K.W."/>
            <person name="Condon B.J."/>
            <person name="Copeland A.C."/>
            <person name="Dhillon B."/>
            <person name="Glaser F."/>
            <person name="Hesse C.N."/>
            <person name="Kosti I."/>
            <person name="LaButti K."/>
            <person name="Lindquist E.A."/>
            <person name="Lucas S."/>
            <person name="Salamov A.A."/>
            <person name="Bradshaw R.E."/>
            <person name="Ciuffetti L."/>
            <person name="Hamelin R.C."/>
            <person name="Kema G.H.J."/>
            <person name="Lawrence C."/>
            <person name="Scott J.A."/>
            <person name="Spatafora J.W."/>
            <person name="Turgeon B.G."/>
            <person name="de Wit P.J.G.M."/>
            <person name="Zhong S."/>
            <person name="Goodwin S.B."/>
            <person name="Grigoriev I.V."/>
        </authorList>
    </citation>
    <scope>NUCLEOTIDE SEQUENCE [LARGE SCALE GENOMIC DNA]</scope>
    <source>
        <strain evidence="1 2">CIRAD86</strain>
    </source>
</reference>
<proteinExistence type="predicted"/>
<dbReference type="RefSeq" id="XP_007929183.1">
    <property type="nucleotide sequence ID" value="XM_007930992.1"/>
</dbReference>
<dbReference type="KEGG" id="pfj:MYCFIDRAFT_177111"/>
<dbReference type="EMBL" id="KB446561">
    <property type="protein sequence ID" value="EME80136.1"/>
    <property type="molecule type" value="Genomic_DNA"/>
</dbReference>
<dbReference type="GeneID" id="19333693"/>
<gene>
    <name evidence="1" type="ORF">MYCFIDRAFT_177111</name>
</gene>
<name>M3A6A1_PSEFD</name>
<dbReference type="VEuPathDB" id="FungiDB:MYCFIDRAFT_177111"/>